<sequence length="543" mass="61748">MSRPASSESFYSALSDHGMADEEAISTPHCHIFFDEQLYLSALTLLSDLVTAGTSHPDYPNLPTIAPLPFHIELVSCLLVHPRWTTQANPSEQNTLQARAITLLRNILVTLGPLNARLNEAFSFAHTYNARPKRRGRTFDRDDGVSGSDEENAENMRGVIANEGRLRRCASDFWHALGWAFNCSVRYPKRWKCWKIWLDYLLDVLDDDWKERARLDEEVHRSQPQASETQANHKMLKDCLLLRYLSDVKGQSSAVRRIAKAIFADGSSDSLREFPEIFKNETRELKIENAQKRKRADTTKERAFGGYDEEIAEEDLHSPDFGMSEDEDEASTKDDVYLGGVESTLLRQRIFALLSRASAEFPDEFVDIVDLYEAIYLCMRPLSIPSFMLFLAPSQSSYIPEVAQVSLTQFFLRRMISNAAPHPTSIRERNSDEFDLNILEKCFFPFAALTTSVNENAKVSIMIEVLFRIFLKSCDYGYSRELEPAVDKGIKAREAMIKSNKRKKSTSAKQKVEAAEQLLLKASGVRLRNMVSFVKHQKSKDAA</sequence>
<organism evidence="1 2">
    <name type="scientific">Glarea lozoyensis (strain ATCC 20868 / MF5171)</name>
    <dbReference type="NCBI Taxonomy" id="1116229"/>
    <lineage>
        <taxon>Eukaryota</taxon>
        <taxon>Fungi</taxon>
        <taxon>Dikarya</taxon>
        <taxon>Ascomycota</taxon>
        <taxon>Pezizomycotina</taxon>
        <taxon>Leotiomycetes</taxon>
        <taxon>Helotiales</taxon>
        <taxon>Helotiaceae</taxon>
        <taxon>Glarea</taxon>
    </lineage>
</organism>
<dbReference type="OrthoDB" id="5411773at2759"/>
<evidence type="ECO:0000313" key="2">
    <source>
        <dbReference type="Proteomes" id="UP000016922"/>
    </source>
</evidence>
<gene>
    <name evidence="1" type="ORF">GLAREA_01527</name>
</gene>
<proteinExistence type="predicted"/>
<keyword evidence="2" id="KW-1185">Reference proteome</keyword>
<reference evidence="1 2" key="1">
    <citation type="journal article" date="2013" name="BMC Genomics">
        <title>Genomics-driven discovery of the pneumocandin biosynthetic gene cluster in the fungus Glarea lozoyensis.</title>
        <authorList>
            <person name="Chen L."/>
            <person name="Yue Q."/>
            <person name="Zhang X."/>
            <person name="Xiang M."/>
            <person name="Wang C."/>
            <person name="Li S."/>
            <person name="Che Y."/>
            <person name="Ortiz-Lopez F.J."/>
            <person name="Bills G.F."/>
            <person name="Liu X."/>
            <person name="An Z."/>
        </authorList>
    </citation>
    <scope>NUCLEOTIDE SEQUENCE [LARGE SCALE GENOMIC DNA]</scope>
    <source>
        <strain evidence="2">ATCC 20868 / MF5171</strain>
    </source>
</reference>
<dbReference type="AlphaFoldDB" id="S3CIE8"/>
<dbReference type="OMA" id="IGWAFNC"/>
<dbReference type="KEGG" id="glz:GLAREA_01527"/>
<dbReference type="eggNOG" id="ENOG502SI3F">
    <property type="taxonomic scope" value="Eukaryota"/>
</dbReference>
<evidence type="ECO:0000313" key="1">
    <source>
        <dbReference type="EMBL" id="EPE25615.1"/>
    </source>
</evidence>
<dbReference type="Proteomes" id="UP000016922">
    <property type="component" value="Unassembled WGS sequence"/>
</dbReference>
<dbReference type="RefSeq" id="XP_008086934.1">
    <property type="nucleotide sequence ID" value="XM_008088743.1"/>
</dbReference>
<name>S3CIE8_GLAL2</name>
<accession>S3CIE8</accession>
<dbReference type="GeneID" id="19460585"/>
<dbReference type="EMBL" id="KE145371">
    <property type="protein sequence ID" value="EPE25615.1"/>
    <property type="molecule type" value="Genomic_DNA"/>
</dbReference>
<dbReference type="HOGENOM" id="CLU_014331_1_0_1"/>
<protein>
    <submittedName>
        <fullName evidence="1">Uncharacterized protein</fullName>
    </submittedName>
</protein>